<evidence type="ECO:0000256" key="1">
    <source>
        <dbReference type="SAM" id="MobiDB-lite"/>
    </source>
</evidence>
<accession>W7U8A8</accession>
<keyword evidence="3" id="KW-1185">Reference proteome</keyword>
<evidence type="ECO:0000313" key="2">
    <source>
        <dbReference type="EMBL" id="EWM29026.1"/>
    </source>
</evidence>
<feature type="compositionally biased region" description="Basic and acidic residues" evidence="1">
    <location>
        <begin position="30"/>
        <end position="44"/>
    </location>
</feature>
<proteinExistence type="predicted"/>
<organism evidence="2 3">
    <name type="scientific">Nannochloropsis gaditana</name>
    <dbReference type="NCBI Taxonomy" id="72520"/>
    <lineage>
        <taxon>Eukaryota</taxon>
        <taxon>Sar</taxon>
        <taxon>Stramenopiles</taxon>
        <taxon>Ochrophyta</taxon>
        <taxon>Eustigmatophyceae</taxon>
        <taxon>Eustigmatales</taxon>
        <taxon>Monodopsidaceae</taxon>
        <taxon>Nannochloropsis</taxon>
    </lineage>
</organism>
<dbReference type="Proteomes" id="UP000019335">
    <property type="component" value="Chromosome 3"/>
</dbReference>
<gene>
    <name evidence="2" type="ORF">Naga_100071g3</name>
</gene>
<feature type="region of interest" description="Disordered" evidence="1">
    <location>
        <begin position="1"/>
        <end position="44"/>
    </location>
</feature>
<evidence type="ECO:0000313" key="3">
    <source>
        <dbReference type="Proteomes" id="UP000019335"/>
    </source>
</evidence>
<protein>
    <submittedName>
        <fullName evidence="2">Uncharacterized protein</fullName>
    </submittedName>
</protein>
<comment type="caution">
    <text evidence="2">The sequence shown here is derived from an EMBL/GenBank/DDBJ whole genome shotgun (WGS) entry which is preliminary data.</text>
</comment>
<reference evidence="2 3" key="1">
    <citation type="journal article" date="2014" name="Mol. Plant">
        <title>Chromosome Scale Genome Assembly and Transcriptome Profiling of Nannochloropsis gaditana in Nitrogen Depletion.</title>
        <authorList>
            <person name="Corteggiani Carpinelli E."/>
            <person name="Telatin A."/>
            <person name="Vitulo N."/>
            <person name="Forcato C."/>
            <person name="D'Angelo M."/>
            <person name="Schiavon R."/>
            <person name="Vezzi A."/>
            <person name="Giacometti G.M."/>
            <person name="Morosinotto T."/>
            <person name="Valle G."/>
        </authorList>
    </citation>
    <scope>NUCLEOTIDE SEQUENCE [LARGE SCALE GENOMIC DNA]</scope>
    <source>
        <strain evidence="2 3">B-31</strain>
    </source>
</reference>
<feature type="compositionally biased region" description="Low complexity" evidence="1">
    <location>
        <begin position="9"/>
        <end position="21"/>
    </location>
</feature>
<dbReference type="EMBL" id="AZIL01000179">
    <property type="protein sequence ID" value="EWM29026.1"/>
    <property type="molecule type" value="Genomic_DNA"/>
</dbReference>
<sequence>MSDQDVKEAAAAGGNASPGAAVNESGTTTKETRKDLQATMKDLRPGEKAKEALRWYVHLEEKGTPLRPIFKSARESLNDAVARVDQFLETGKAHASAAIHNLEPDISWMGKEVGTVDDFARTHRELTVGAIGLAVALPSALGGARRAVINGVVAATGAAAMFAMSDFFERQEKKKEGVRKAGEGSKG</sequence>
<name>W7U8A8_9STRA</name>
<dbReference type="AlphaFoldDB" id="W7U8A8"/>